<dbReference type="Pfam" id="PF14487">
    <property type="entry name" value="DarT"/>
    <property type="match status" value="1"/>
</dbReference>
<reference evidence="8 9" key="1">
    <citation type="journal article" date="2019" name="Int. J. Syst. Evol. Microbiol.">
        <title>Limnobaculum parvum gen. nov., sp. nov., isolated from a freshwater lake.</title>
        <authorList>
            <person name="Baek C."/>
            <person name="Shin S.K."/>
            <person name="Yi H."/>
        </authorList>
    </citation>
    <scope>NUCLEOTIDE SEQUENCE [LARGE SCALE GENOMIC DNA]</scope>
    <source>
        <strain evidence="8 9">HYN0051</strain>
    </source>
</reference>
<evidence type="ECO:0000313" key="8">
    <source>
        <dbReference type="EMBL" id="AWH88731.1"/>
    </source>
</evidence>
<dbReference type="GO" id="GO:0016779">
    <property type="term" value="F:nucleotidyltransferase activity"/>
    <property type="evidence" value="ECO:0007669"/>
    <property type="project" value="UniProtKB-UniRule"/>
</dbReference>
<evidence type="ECO:0000256" key="2">
    <source>
        <dbReference type="ARBA" id="ARBA00022676"/>
    </source>
</evidence>
<comment type="similarity">
    <text evidence="6">Belongs to the DarT ADP-ribosyltransferase family.</text>
</comment>
<organism evidence="8 9">
    <name type="scientific">Limnobaculum parvum</name>
    <dbReference type="NCBI Taxonomy" id="2172103"/>
    <lineage>
        <taxon>Bacteria</taxon>
        <taxon>Pseudomonadati</taxon>
        <taxon>Pseudomonadota</taxon>
        <taxon>Gammaproteobacteria</taxon>
        <taxon>Enterobacterales</taxon>
        <taxon>Budviciaceae</taxon>
        <taxon>Limnobaculum</taxon>
    </lineage>
</organism>
<protein>
    <submittedName>
        <fullName evidence="8">DUF4433 domain-containing protein</fullName>
    </submittedName>
</protein>
<dbReference type="Proteomes" id="UP000244908">
    <property type="component" value="Chromosome"/>
</dbReference>
<comment type="catalytic activity">
    <reaction evidence="6">
        <text>a thymidine in DNA + NAD(+) = an N-(ADP-alpha-D-ribosyl)-thymidine in DNA + nicotinamide + H(+)</text>
        <dbReference type="Rhea" id="RHEA:71651"/>
        <dbReference type="Rhea" id="RHEA-COMP:13556"/>
        <dbReference type="Rhea" id="RHEA-COMP:18051"/>
        <dbReference type="ChEBI" id="CHEBI:15378"/>
        <dbReference type="ChEBI" id="CHEBI:17154"/>
        <dbReference type="ChEBI" id="CHEBI:57540"/>
        <dbReference type="ChEBI" id="CHEBI:137386"/>
        <dbReference type="ChEBI" id="CHEBI:191199"/>
    </reaction>
</comment>
<accession>A0A2Y9TYY2</accession>
<feature type="binding site" evidence="6">
    <location>
        <begin position="18"/>
        <end position="20"/>
    </location>
    <ligand>
        <name>NAD(+)</name>
        <dbReference type="ChEBI" id="CHEBI:57540"/>
    </ligand>
</feature>
<feature type="active site" evidence="6">
    <location>
        <position position="170"/>
    </location>
</feature>
<comment type="caution">
    <text evidence="6">Lacks conserved residue(s) required for the propagation of feature annotation.</text>
</comment>
<evidence type="ECO:0000256" key="3">
    <source>
        <dbReference type="ARBA" id="ARBA00022679"/>
    </source>
</evidence>
<evidence type="ECO:0000256" key="6">
    <source>
        <dbReference type="PROSITE-ProRule" id="PRU01362"/>
    </source>
</evidence>
<sequence length="218" mass="25342">MAYDYSGSLNPEKALIWRIVHRDNIPWLLDNGLHCGHSSVHTDNWINIGNPELINKRSMHPVSAGVGGMLHDYVPFYFTPFSPMLMNIHSGHGGIKQRPNEEVVILVSSLHHVAAQNVPFVFTDSHAYYHWANYYTDLADLHRIDWRILQTRDFRRDPEDPAKFERYQAEALVYKHIPVSLLGGMVCYNDDVKVQLEYWLSQRNLKMPVYARAGWYFS</sequence>
<dbReference type="OrthoDB" id="9813972at2"/>
<keyword evidence="5 6" id="KW-0238">DNA-binding</keyword>
<dbReference type="EMBL" id="CP029185">
    <property type="protein sequence ID" value="AWH88731.1"/>
    <property type="molecule type" value="Genomic_DNA"/>
</dbReference>
<evidence type="ECO:0000259" key="7">
    <source>
        <dbReference type="PROSITE" id="PS52018"/>
    </source>
</evidence>
<dbReference type="AlphaFoldDB" id="A0A2Y9TYY2"/>
<dbReference type="GO" id="GO:0003677">
    <property type="term" value="F:DNA binding"/>
    <property type="evidence" value="ECO:0007669"/>
    <property type="project" value="UniProtKB-UniRule"/>
</dbReference>
<keyword evidence="2 6" id="KW-0328">Glycosyltransferase</keyword>
<feature type="domain" description="DarT" evidence="7">
    <location>
        <begin position="14"/>
        <end position="217"/>
    </location>
</feature>
<keyword evidence="4 6" id="KW-0548">Nucleotidyltransferase</keyword>
<dbReference type="KEGG" id="lpv:HYN51_09265"/>
<keyword evidence="1 6" id="KW-1277">Toxin-antitoxin system</keyword>
<dbReference type="InterPro" id="IPR029494">
    <property type="entry name" value="DarT"/>
</dbReference>
<dbReference type="GO" id="GO:0016757">
    <property type="term" value="F:glycosyltransferase activity"/>
    <property type="evidence" value="ECO:0007669"/>
    <property type="project" value="UniProtKB-UniRule"/>
</dbReference>
<evidence type="ECO:0000256" key="4">
    <source>
        <dbReference type="ARBA" id="ARBA00022695"/>
    </source>
</evidence>
<proteinExistence type="inferred from homology"/>
<feature type="binding site" evidence="6">
    <location>
        <position position="57"/>
    </location>
    <ligand>
        <name>NAD(+)</name>
        <dbReference type="ChEBI" id="CHEBI:57540"/>
    </ligand>
</feature>
<dbReference type="PROSITE" id="PS52018">
    <property type="entry name" value="DART"/>
    <property type="match status" value="1"/>
</dbReference>
<evidence type="ECO:0000256" key="1">
    <source>
        <dbReference type="ARBA" id="ARBA00022649"/>
    </source>
</evidence>
<evidence type="ECO:0000256" key="5">
    <source>
        <dbReference type="ARBA" id="ARBA00023125"/>
    </source>
</evidence>
<evidence type="ECO:0000313" key="9">
    <source>
        <dbReference type="Proteomes" id="UP000244908"/>
    </source>
</evidence>
<keyword evidence="3 6" id="KW-0808">Transferase</keyword>
<keyword evidence="9" id="KW-1185">Reference proteome</keyword>
<gene>
    <name evidence="8" type="ORF">HYN51_09265</name>
</gene>
<name>A0A2Y9TYY2_9GAMM</name>
<feature type="active site" description="Proton acceptor" evidence="6">
    <location>
        <position position="57"/>
    </location>
</feature>
<dbReference type="RefSeq" id="WP_108900788.1">
    <property type="nucleotide sequence ID" value="NZ_CP029185.2"/>
</dbReference>